<gene>
    <name evidence="2" type="ORF">QYT958_LOCUS27365</name>
</gene>
<evidence type="ECO:0000256" key="1">
    <source>
        <dbReference type="SAM" id="MobiDB-lite"/>
    </source>
</evidence>
<evidence type="ECO:0000313" key="2">
    <source>
        <dbReference type="EMBL" id="CAF4853559.1"/>
    </source>
</evidence>
<comment type="caution">
    <text evidence="2">The sequence shown here is derived from an EMBL/GenBank/DDBJ whole genome shotgun (WGS) entry which is preliminary data.</text>
</comment>
<feature type="region of interest" description="Disordered" evidence="1">
    <location>
        <begin position="1"/>
        <end position="46"/>
    </location>
</feature>
<sequence length="46" mass="5025">ILSKFTMNQDNENDDVGVGDVGVNDDAGNDDDDDATMEHSKLSYFT</sequence>
<reference evidence="2" key="1">
    <citation type="submission" date="2021-02" db="EMBL/GenBank/DDBJ databases">
        <authorList>
            <person name="Nowell W R."/>
        </authorList>
    </citation>
    <scope>NUCLEOTIDE SEQUENCE</scope>
</reference>
<feature type="compositionally biased region" description="Basic and acidic residues" evidence="1">
    <location>
        <begin position="36"/>
        <end position="46"/>
    </location>
</feature>
<evidence type="ECO:0000313" key="3">
    <source>
        <dbReference type="Proteomes" id="UP000663848"/>
    </source>
</evidence>
<dbReference type="EMBL" id="CAJOBR010006910">
    <property type="protein sequence ID" value="CAF4853559.1"/>
    <property type="molecule type" value="Genomic_DNA"/>
</dbReference>
<organism evidence="2 3">
    <name type="scientific">Rotaria socialis</name>
    <dbReference type="NCBI Taxonomy" id="392032"/>
    <lineage>
        <taxon>Eukaryota</taxon>
        <taxon>Metazoa</taxon>
        <taxon>Spiralia</taxon>
        <taxon>Gnathifera</taxon>
        <taxon>Rotifera</taxon>
        <taxon>Eurotatoria</taxon>
        <taxon>Bdelloidea</taxon>
        <taxon>Philodinida</taxon>
        <taxon>Philodinidae</taxon>
        <taxon>Rotaria</taxon>
    </lineage>
</organism>
<protein>
    <submittedName>
        <fullName evidence="2">Uncharacterized protein</fullName>
    </submittedName>
</protein>
<accession>A0A821SAV3</accession>
<name>A0A821SAV3_9BILA</name>
<dbReference type="Proteomes" id="UP000663848">
    <property type="component" value="Unassembled WGS sequence"/>
</dbReference>
<dbReference type="AlphaFoldDB" id="A0A821SAV3"/>
<feature type="non-terminal residue" evidence="2">
    <location>
        <position position="1"/>
    </location>
</feature>
<proteinExistence type="predicted"/>